<gene>
    <name evidence="1" type="ORF">GCM10022416_01180</name>
</gene>
<reference evidence="2" key="1">
    <citation type="journal article" date="2019" name="Int. J. Syst. Evol. Microbiol.">
        <title>The Global Catalogue of Microorganisms (GCM) 10K type strain sequencing project: providing services to taxonomists for standard genome sequencing and annotation.</title>
        <authorList>
            <consortium name="The Broad Institute Genomics Platform"/>
            <consortium name="The Broad Institute Genome Sequencing Center for Infectious Disease"/>
            <person name="Wu L."/>
            <person name="Ma J."/>
        </authorList>
    </citation>
    <scope>NUCLEOTIDE SEQUENCE [LARGE SCALE GENOMIC DNA]</scope>
    <source>
        <strain evidence="2">JCM 17316</strain>
    </source>
</reference>
<evidence type="ECO:0000313" key="1">
    <source>
        <dbReference type="EMBL" id="GAA4126956.1"/>
    </source>
</evidence>
<dbReference type="EMBL" id="BAABDO010000001">
    <property type="protein sequence ID" value="GAA4126956.1"/>
    <property type="molecule type" value="Genomic_DNA"/>
</dbReference>
<name>A0ABP7XW42_9ACTN</name>
<sequence length="89" mass="9934">MHRAPAGRARHGAKRPFELAALDVSAREVLRRLQREADARPKDWAKFTRQAVEFHLKTAESWGNRSVGVDLSQQIDPDFVMGPSALAAL</sequence>
<comment type="caution">
    <text evidence="1">The sequence shown here is derived from an EMBL/GenBank/DDBJ whole genome shotgun (WGS) entry which is preliminary data.</text>
</comment>
<accession>A0ABP7XW42</accession>
<evidence type="ECO:0000313" key="2">
    <source>
        <dbReference type="Proteomes" id="UP001500266"/>
    </source>
</evidence>
<keyword evidence="2" id="KW-1185">Reference proteome</keyword>
<protein>
    <submittedName>
        <fullName evidence="1">Uncharacterized protein</fullName>
    </submittedName>
</protein>
<organism evidence="1 2">
    <name type="scientific">Actinomadura keratinilytica</name>
    <dbReference type="NCBI Taxonomy" id="547461"/>
    <lineage>
        <taxon>Bacteria</taxon>
        <taxon>Bacillati</taxon>
        <taxon>Actinomycetota</taxon>
        <taxon>Actinomycetes</taxon>
        <taxon>Streptosporangiales</taxon>
        <taxon>Thermomonosporaceae</taxon>
        <taxon>Actinomadura</taxon>
    </lineage>
</organism>
<proteinExistence type="predicted"/>
<dbReference type="Proteomes" id="UP001500266">
    <property type="component" value="Unassembled WGS sequence"/>
</dbReference>